<evidence type="ECO:0000313" key="2">
    <source>
        <dbReference type="Proteomes" id="UP000663828"/>
    </source>
</evidence>
<dbReference type="Proteomes" id="UP000663828">
    <property type="component" value="Unassembled WGS sequence"/>
</dbReference>
<organism evidence="1 2">
    <name type="scientific">Adineta ricciae</name>
    <name type="common">Rotifer</name>
    <dbReference type="NCBI Taxonomy" id="249248"/>
    <lineage>
        <taxon>Eukaryota</taxon>
        <taxon>Metazoa</taxon>
        <taxon>Spiralia</taxon>
        <taxon>Gnathifera</taxon>
        <taxon>Rotifera</taxon>
        <taxon>Eurotatoria</taxon>
        <taxon>Bdelloidea</taxon>
        <taxon>Adinetida</taxon>
        <taxon>Adinetidae</taxon>
        <taxon>Adineta</taxon>
    </lineage>
</organism>
<dbReference type="SUPFAM" id="SSF49758">
    <property type="entry name" value="Calpain large subunit, middle domain (domain III)"/>
    <property type="match status" value="1"/>
</dbReference>
<evidence type="ECO:0000313" key="1">
    <source>
        <dbReference type="EMBL" id="CAF1685672.1"/>
    </source>
</evidence>
<keyword evidence="2" id="KW-1185">Reference proteome</keyword>
<protein>
    <submittedName>
        <fullName evidence="1">Uncharacterized protein</fullName>
    </submittedName>
</protein>
<dbReference type="InterPro" id="IPR036213">
    <property type="entry name" value="Calpain_III_sf"/>
</dbReference>
<gene>
    <name evidence="1" type="ORF">XAT740_LOCUS61842</name>
</gene>
<reference evidence="1" key="1">
    <citation type="submission" date="2021-02" db="EMBL/GenBank/DDBJ databases">
        <authorList>
            <person name="Nowell W R."/>
        </authorList>
    </citation>
    <scope>NUCLEOTIDE SEQUENCE</scope>
</reference>
<accession>A0A816HGQ5</accession>
<dbReference type="EMBL" id="CAJNOR010016674">
    <property type="protein sequence ID" value="CAF1685672.1"/>
    <property type="molecule type" value="Genomic_DNA"/>
</dbReference>
<proteinExistence type="predicted"/>
<dbReference type="AlphaFoldDB" id="A0A816HGQ5"/>
<feature type="non-terminal residue" evidence="1">
    <location>
        <position position="1"/>
    </location>
</feature>
<sequence>FYHIYYHLEAIKVVVDKNDFYVITANSSIDLYGHIYKDHFYPVDPTKNLIAWYGKCCNKDQFNFTIELLVGTQYILVVTTYNPYDTGPFLVTVFGSYPVRFERISE</sequence>
<comment type="caution">
    <text evidence="1">The sequence shown here is derived from an EMBL/GenBank/DDBJ whole genome shotgun (WGS) entry which is preliminary data.</text>
</comment>
<name>A0A816HGQ5_ADIRI</name>